<dbReference type="KEGG" id="gmw:113521402"/>
<dbReference type="FunCoup" id="A0A6J3CBX4">
    <property type="interactions" value="253"/>
</dbReference>
<dbReference type="Gene3D" id="3.40.50.150">
    <property type="entry name" value="Vaccinia Virus protein VP39"/>
    <property type="match status" value="1"/>
</dbReference>
<dbReference type="InterPro" id="IPR007884">
    <property type="entry name" value="METL9"/>
</dbReference>
<keyword evidence="1" id="KW-1185">Reference proteome</keyword>
<dbReference type="CDD" id="cd02440">
    <property type="entry name" value="AdoMet_MTases"/>
    <property type="match status" value="1"/>
</dbReference>
<gene>
    <name evidence="2" type="primary">LOC113521402</name>
</gene>
<evidence type="ECO:0000313" key="2">
    <source>
        <dbReference type="RefSeq" id="XP_031768584.1"/>
    </source>
</evidence>
<dbReference type="SUPFAM" id="SSF53335">
    <property type="entry name" value="S-adenosyl-L-methionine-dependent methyltransferases"/>
    <property type="match status" value="1"/>
</dbReference>
<dbReference type="GO" id="GO:0106370">
    <property type="term" value="F:protein-L-histidine N-pros-methyltransferase activity"/>
    <property type="evidence" value="ECO:0007669"/>
    <property type="project" value="InterPro"/>
</dbReference>
<dbReference type="OrthoDB" id="199041at2759"/>
<dbReference type="Pfam" id="PF05219">
    <property type="entry name" value="DREV"/>
    <property type="match status" value="1"/>
</dbReference>
<evidence type="ECO:0000313" key="1">
    <source>
        <dbReference type="Proteomes" id="UP001652740"/>
    </source>
</evidence>
<proteinExistence type="predicted"/>
<sequence>MLYSYRRTICLALYFSTFYLEAISIYETDSFVYHHKESPPSCGYDKTKDIKPKTNCWKSSSLEDCIQTGNLANMAGTNGFYRPRSALARAFYEKQRNDRHLQELDQNEWYRVDSSRLSPELRQKFVQLHSDEETKEFLSSSIDKSSWVWTQIWYLLAKAVLKHFWSITDINGWLGRGSMFVLSEAQARLLLRSAKISGNAAETVVDVGAGDGEVSRRFANLYSVKYATEISASMRKALNNKGYTLLDTEDWWRGQKFDCVCMLNLLDRCSKPKTMLKQARAALAPGGVLMLALVLPYKPYVEVTPDHKPEERLPIQGANFEEQLSSFVEFMGESGFELSSWSRAPYLCEGDFAQAYYWLDDSVYVFTPKSIESDT</sequence>
<protein>
    <submittedName>
        <fullName evidence="2">Protein-L-histidine N-pros-methyltransferase isoform X1</fullName>
    </submittedName>
</protein>
<dbReference type="RefSeq" id="XP_031768584.1">
    <property type="nucleotide sequence ID" value="XM_031912724.2"/>
</dbReference>
<accession>A0A6J3CBX4</accession>
<dbReference type="InParanoid" id="A0A6J3CBX4"/>
<dbReference type="PANTHER" id="PTHR12890">
    <property type="entry name" value="DREV PROTEIN"/>
    <property type="match status" value="1"/>
</dbReference>
<organism evidence="1 2">
    <name type="scientific">Galleria mellonella</name>
    <name type="common">Greater wax moth</name>
    <dbReference type="NCBI Taxonomy" id="7137"/>
    <lineage>
        <taxon>Eukaryota</taxon>
        <taxon>Metazoa</taxon>
        <taxon>Ecdysozoa</taxon>
        <taxon>Arthropoda</taxon>
        <taxon>Hexapoda</taxon>
        <taxon>Insecta</taxon>
        <taxon>Pterygota</taxon>
        <taxon>Neoptera</taxon>
        <taxon>Endopterygota</taxon>
        <taxon>Lepidoptera</taxon>
        <taxon>Glossata</taxon>
        <taxon>Ditrysia</taxon>
        <taxon>Pyraloidea</taxon>
        <taxon>Pyralidae</taxon>
        <taxon>Galleriinae</taxon>
        <taxon>Galleria</taxon>
    </lineage>
</organism>
<reference evidence="2" key="1">
    <citation type="submission" date="2025-08" db="UniProtKB">
        <authorList>
            <consortium name="RefSeq"/>
        </authorList>
    </citation>
    <scope>IDENTIFICATION</scope>
    <source>
        <tissue evidence="2">Whole larvae</tissue>
    </source>
</reference>
<dbReference type="AlphaFoldDB" id="A0A6J3CBX4"/>
<dbReference type="InterPro" id="IPR029063">
    <property type="entry name" value="SAM-dependent_MTases_sf"/>
</dbReference>
<name>A0A6J3CBX4_GALME</name>
<dbReference type="Proteomes" id="UP001652740">
    <property type="component" value="Unplaced"/>
</dbReference>
<dbReference type="GeneID" id="113521402"/>
<dbReference type="PANTHER" id="PTHR12890:SF0">
    <property type="entry name" value="PROTEIN-L-HISTIDINE N-PROS-METHYLTRANSFERASE"/>
    <property type="match status" value="1"/>
</dbReference>